<organism evidence="2 3">
    <name type="scientific">Steinernema glaseri</name>
    <dbReference type="NCBI Taxonomy" id="37863"/>
    <lineage>
        <taxon>Eukaryota</taxon>
        <taxon>Metazoa</taxon>
        <taxon>Ecdysozoa</taxon>
        <taxon>Nematoda</taxon>
        <taxon>Chromadorea</taxon>
        <taxon>Rhabditida</taxon>
        <taxon>Tylenchina</taxon>
        <taxon>Panagrolaimomorpha</taxon>
        <taxon>Strongyloidoidea</taxon>
        <taxon>Steinernematidae</taxon>
        <taxon>Steinernema</taxon>
    </lineage>
</organism>
<evidence type="ECO:0000313" key="3">
    <source>
        <dbReference type="WBParaSite" id="L893_g19557.t1"/>
    </source>
</evidence>
<dbReference type="Proteomes" id="UP000095287">
    <property type="component" value="Unplaced"/>
</dbReference>
<feature type="region of interest" description="Disordered" evidence="1">
    <location>
        <begin position="76"/>
        <end position="95"/>
    </location>
</feature>
<dbReference type="AlphaFoldDB" id="A0A1I7YTE9"/>
<keyword evidence="2" id="KW-1185">Reference proteome</keyword>
<accession>A0A1I7YTE9</accession>
<evidence type="ECO:0000256" key="1">
    <source>
        <dbReference type="SAM" id="MobiDB-lite"/>
    </source>
</evidence>
<evidence type="ECO:0000313" key="2">
    <source>
        <dbReference type="Proteomes" id="UP000095287"/>
    </source>
</evidence>
<proteinExistence type="predicted"/>
<protein>
    <submittedName>
        <fullName evidence="3">Secreted protein</fullName>
    </submittedName>
</protein>
<reference evidence="3" key="1">
    <citation type="submission" date="2016-11" db="UniProtKB">
        <authorList>
            <consortium name="WormBaseParasite"/>
        </authorList>
    </citation>
    <scope>IDENTIFICATION</scope>
</reference>
<feature type="compositionally biased region" description="Polar residues" evidence="1">
    <location>
        <begin position="79"/>
        <end position="95"/>
    </location>
</feature>
<sequence>MHLTRLIASSVKQNNETQHGSWAQLANSSPLVLIAGKACCRGGSLADNLNSIGLLSRVMKINNVTQECGYSHPLMEKNASLNKSPKSSRSAVSIL</sequence>
<name>A0A1I7YTE9_9BILA</name>
<dbReference type="WBParaSite" id="L893_g19557.t1">
    <property type="protein sequence ID" value="L893_g19557.t1"/>
    <property type="gene ID" value="L893_g19557"/>
</dbReference>